<comment type="caution">
    <text evidence="19">The sequence shown here is derived from an EMBL/GenBank/DDBJ whole genome shotgun (WGS) entry which is preliminary data.</text>
</comment>
<dbReference type="SUPFAM" id="SSF56935">
    <property type="entry name" value="Porins"/>
    <property type="match status" value="1"/>
</dbReference>
<feature type="domain" description="TonB-dependent receptor-like beta-barrel" evidence="17">
    <location>
        <begin position="254"/>
        <end position="686"/>
    </location>
</feature>
<evidence type="ECO:0000256" key="10">
    <source>
        <dbReference type="ARBA" id="ARBA00023077"/>
    </source>
</evidence>
<dbReference type="InterPro" id="IPR010105">
    <property type="entry name" value="TonB_sidphr_rcpt"/>
</dbReference>
<dbReference type="PANTHER" id="PTHR32552">
    <property type="entry name" value="FERRICHROME IRON RECEPTOR-RELATED"/>
    <property type="match status" value="1"/>
</dbReference>
<keyword evidence="10 15" id="KW-0798">TonB box</keyword>
<dbReference type="GO" id="GO:0009279">
    <property type="term" value="C:cell outer membrane"/>
    <property type="evidence" value="ECO:0007669"/>
    <property type="project" value="UniProtKB-SubCell"/>
</dbReference>
<evidence type="ECO:0000313" key="20">
    <source>
        <dbReference type="Proteomes" id="UP000478837"/>
    </source>
</evidence>
<accession>A0A6L9MV60</accession>
<sequence>MSYSATANTSAEADSSEVSGSEINSTEMNGSDIDSSEIENIEVRGSYIEGYGAHKASGASRINLPIKDIPQSVSVITSAQFDDYQLNGINDVLDTATGVNVQRVETSRTYYSARGFDINNFQIDGIGLPLIRGNNHGDEDSAIYDRIEIIRGANGLMTGVGNPSATVNFIRKRPGMQNGLTVQGLVGSWDNRRIEVDGTYRVNEDFGIRGVAVSQSQESYLDRYEQERQVAYLFAEYNISDSTTFSVSHSYHTNNADGNNWGANPLFYSDGTATNFDVSTSTSADWSYWDVEKHNTLVELDHVFANNWYMRATYSRKVTDEDSELFYVFGTPNRETGLGLTGYASEYDHDEETDLIDVYLTGDFNLFGRSHEFVVGVNHASMTFEDMSLYDFTTGNGFPAMPPLETWDGNAPIPTLVDGLTGADVDTEQSAVYFTTRFSLTDDLHVTAGGRQNRWDTSGMSYDVAQDAEDSEFIPYVGVVYALNDSISAYASYTETFLSQTELDINNNTLAPIVGESKEVGFKSEFFEDRLIATVAYFDIVQENLAIPDPATANLPPGEQRFVGATGIESSGYEFEVAGELLPGLQTSIGYTDFTIDGNELVADYTPERLLKFAATYTPASFDKLSVGVNARWQDDTSRVQGVVGEGFANAGDTIVTRQDAYAIIDLMARYRVSDNFSVALNANNVTDEKYINSLYWAQGFYGAPASYMLSATWSL</sequence>
<evidence type="ECO:0000256" key="11">
    <source>
        <dbReference type="ARBA" id="ARBA00023136"/>
    </source>
</evidence>
<dbReference type="GO" id="GO:0015344">
    <property type="term" value="F:siderophore uptake transmembrane transporter activity"/>
    <property type="evidence" value="ECO:0007669"/>
    <property type="project" value="TreeGrafter"/>
</dbReference>
<dbReference type="Pfam" id="PF07715">
    <property type="entry name" value="Plug"/>
    <property type="match status" value="1"/>
</dbReference>
<evidence type="ECO:0000256" key="6">
    <source>
        <dbReference type="ARBA" id="ARBA00022692"/>
    </source>
</evidence>
<keyword evidence="5" id="KW-0410">Iron transport</keyword>
<evidence type="ECO:0000256" key="3">
    <source>
        <dbReference type="ARBA" id="ARBA00022448"/>
    </source>
</evidence>
<dbReference type="InterPro" id="IPR039426">
    <property type="entry name" value="TonB-dep_rcpt-like"/>
</dbReference>
<evidence type="ECO:0000256" key="15">
    <source>
        <dbReference type="RuleBase" id="RU003357"/>
    </source>
</evidence>
<gene>
    <name evidence="19" type="ORF">GTW09_11390</name>
</gene>
<dbReference type="AlphaFoldDB" id="A0A6L9MV60"/>
<protein>
    <submittedName>
        <fullName evidence="19">TonB-dependent siderophore receptor</fullName>
    </submittedName>
</protein>
<dbReference type="InterPro" id="IPR012910">
    <property type="entry name" value="Plug_dom"/>
</dbReference>
<dbReference type="GO" id="GO:0015891">
    <property type="term" value="P:siderophore transport"/>
    <property type="evidence" value="ECO:0007669"/>
    <property type="project" value="InterPro"/>
</dbReference>
<dbReference type="Proteomes" id="UP000478837">
    <property type="component" value="Unassembled WGS sequence"/>
</dbReference>
<dbReference type="CDD" id="cd01347">
    <property type="entry name" value="ligand_gated_channel"/>
    <property type="match status" value="1"/>
</dbReference>
<dbReference type="Gene3D" id="2.170.130.10">
    <property type="entry name" value="TonB-dependent receptor, plug domain"/>
    <property type="match status" value="1"/>
</dbReference>
<dbReference type="PANTHER" id="PTHR32552:SF74">
    <property type="entry name" value="HYDROXAMATE SIDEROPHORE RECEPTOR FHUE"/>
    <property type="match status" value="1"/>
</dbReference>
<evidence type="ECO:0000256" key="9">
    <source>
        <dbReference type="ARBA" id="ARBA00023065"/>
    </source>
</evidence>
<dbReference type="FunFam" id="2.170.130.10:FF:000010">
    <property type="entry name" value="Ferripyoverdine receptor"/>
    <property type="match status" value="1"/>
</dbReference>
<name>A0A6L9MV60_9ALTE</name>
<keyword evidence="13 14" id="KW-0998">Cell outer membrane</keyword>
<keyword evidence="6 14" id="KW-0812">Transmembrane</keyword>
<dbReference type="NCBIfam" id="TIGR01783">
    <property type="entry name" value="TonB-siderophor"/>
    <property type="match status" value="1"/>
</dbReference>
<organism evidence="19 20">
    <name type="scientific">Alteromonas hispanica</name>
    <dbReference type="NCBI Taxonomy" id="315421"/>
    <lineage>
        <taxon>Bacteria</taxon>
        <taxon>Pseudomonadati</taxon>
        <taxon>Pseudomonadota</taxon>
        <taxon>Gammaproteobacteria</taxon>
        <taxon>Alteromonadales</taxon>
        <taxon>Alteromonadaceae</taxon>
        <taxon>Alteromonas/Salinimonas group</taxon>
        <taxon>Alteromonas</taxon>
    </lineage>
</organism>
<dbReference type="InterPro" id="IPR037066">
    <property type="entry name" value="Plug_dom_sf"/>
</dbReference>
<dbReference type="Pfam" id="PF00593">
    <property type="entry name" value="TonB_dep_Rec_b-barrel"/>
    <property type="match status" value="1"/>
</dbReference>
<dbReference type="InterPro" id="IPR000531">
    <property type="entry name" value="Beta-barrel_TonB"/>
</dbReference>
<evidence type="ECO:0000256" key="2">
    <source>
        <dbReference type="ARBA" id="ARBA00009810"/>
    </source>
</evidence>
<feature type="region of interest" description="Disordered" evidence="16">
    <location>
        <begin position="1"/>
        <end position="36"/>
    </location>
</feature>
<keyword evidence="7" id="KW-0732">Signal</keyword>
<feature type="domain" description="TonB-dependent receptor plug" evidence="18">
    <location>
        <begin position="66"/>
        <end position="164"/>
    </location>
</feature>
<dbReference type="EMBL" id="JAAAWP010000006">
    <property type="protein sequence ID" value="NDW22129.1"/>
    <property type="molecule type" value="Genomic_DNA"/>
</dbReference>
<evidence type="ECO:0000256" key="8">
    <source>
        <dbReference type="ARBA" id="ARBA00023004"/>
    </source>
</evidence>
<evidence type="ECO:0000256" key="5">
    <source>
        <dbReference type="ARBA" id="ARBA00022496"/>
    </source>
</evidence>
<keyword evidence="11 14" id="KW-0472">Membrane</keyword>
<dbReference type="InterPro" id="IPR036942">
    <property type="entry name" value="Beta-barrel_TonB_sf"/>
</dbReference>
<keyword evidence="4 14" id="KW-1134">Transmembrane beta strand</keyword>
<evidence type="ECO:0000256" key="12">
    <source>
        <dbReference type="ARBA" id="ARBA00023170"/>
    </source>
</evidence>
<keyword evidence="12 19" id="KW-0675">Receptor</keyword>
<keyword evidence="20" id="KW-1185">Reference proteome</keyword>
<evidence type="ECO:0000259" key="17">
    <source>
        <dbReference type="Pfam" id="PF00593"/>
    </source>
</evidence>
<comment type="similarity">
    <text evidence="2 14 15">Belongs to the TonB-dependent receptor family.</text>
</comment>
<keyword evidence="8" id="KW-0408">Iron</keyword>
<evidence type="ECO:0000256" key="1">
    <source>
        <dbReference type="ARBA" id="ARBA00004571"/>
    </source>
</evidence>
<dbReference type="PROSITE" id="PS52016">
    <property type="entry name" value="TONB_DEPENDENT_REC_3"/>
    <property type="match status" value="1"/>
</dbReference>
<comment type="subcellular location">
    <subcellularLocation>
        <location evidence="1 14">Cell outer membrane</location>
        <topology evidence="1 14">Multi-pass membrane protein</topology>
    </subcellularLocation>
</comment>
<evidence type="ECO:0000256" key="13">
    <source>
        <dbReference type="ARBA" id="ARBA00023237"/>
    </source>
</evidence>
<proteinExistence type="inferred from homology"/>
<keyword evidence="3 14" id="KW-0813">Transport</keyword>
<evidence type="ECO:0000256" key="4">
    <source>
        <dbReference type="ARBA" id="ARBA00022452"/>
    </source>
</evidence>
<evidence type="ECO:0000256" key="14">
    <source>
        <dbReference type="PROSITE-ProRule" id="PRU01360"/>
    </source>
</evidence>
<evidence type="ECO:0000313" key="19">
    <source>
        <dbReference type="EMBL" id="NDW22129.1"/>
    </source>
</evidence>
<feature type="compositionally biased region" description="Polar residues" evidence="16">
    <location>
        <begin position="1"/>
        <end position="33"/>
    </location>
</feature>
<dbReference type="GO" id="GO:0038023">
    <property type="term" value="F:signaling receptor activity"/>
    <property type="evidence" value="ECO:0007669"/>
    <property type="project" value="InterPro"/>
</dbReference>
<evidence type="ECO:0000256" key="7">
    <source>
        <dbReference type="ARBA" id="ARBA00022729"/>
    </source>
</evidence>
<reference evidence="19 20" key="1">
    <citation type="submission" date="2020-01" db="EMBL/GenBank/DDBJ databases">
        <title>Genomes of bacteria type strains.</title>
        <authorList>
            <person name="Chen J."/>
            <person name="Zhu S."/>
            <person name="Yang J."/>
        </authorList>
    </citation>
    <scope>NUCLEOTIDE SEQUENCE [LARGE SCALE GENOMIC DNA]</scope>
    <source>
        <strain evidence="19 20">LMG 22958</strain>
    </source>
</reference>
<dbReference type="Gene3D" id="2.40.170.20">
    <property type="entry name" value="TonB-dependent receptor, beta-barrel domain"/>
    <property type="match status" value="1"/>
</dbReference>
<evidence type="ECO:0000259" key="18">
    <source>
        <dbReference type="Pfam" id="PF07715"/>
    </source>
</evidence>
<evidence type="ECO:0000256" key="16">
    <source>
        <dbReference type="SAM" id="MobiDB-lite"/>
    </source>
</evidence>
<keyword evidence="9" id="KW-0406">Ion transport</keyword>